<gene>
    <name evidence="1" type="ORF">EVAR_90588_1</name>
</gene>
<comment type="caution">
    <text evidence="1">The sequence shown here is derived from an EMBL/GenBank/DDBJ whole genome shotgun (WGS) entry which is preliminary data.</text>
</comment>
<sequence length="145" mass="15785">MELNQNYDRGLKLGWGPKLVLGGRETQSNFFIPNFHITHANRNTGQIENRSLHAPKSTLSPVIPKIATTSVSNVTSGHRPSLRKLLNKSDENRNAIAKGRGSRAPTDLWLHHPITGIFNKWWIAPKGGITAVDVPNAGHGAAADA</sequence>
<proteinExistence type="predicted"/>
<name>A0A4C2A1K2_EUMVA</name>
<reference evidence="1 2" key="1">
    <citation type="journal article" date="2019" name="Commun. Biol.">
        <title>The bagworm genome reveals a unique fibroin gene that provides high tensile strength.</title>
        <authorList>
            <person name="Kono N."/>
            <person name="Nakamura H."/>
            <person name="Ohtoshi R."/>
            <person name="Tomita M."/>
            <person name="Numata K."/>
            <person name="Arakawa K."/>
        </authorList>
    </citation>
    <scope>NUCLEOTIDE SEQUENCE [LARGE SCALE GENOMIC DNA]</scope>
</reference>
<dbReference type="EMBL" id="BGZK01002399">
    <property type="protein sequence ID" value="GBP93632.1"/>
    <property type="molecule type" value="Genomic_DNA"/>
</dbReference>
<protein>
    <submittedName>
        <fullName evidence="1">Uncharacterized protein</fullName>
    </submittedName>
</protein>
<organism evidence="1 2">
    <name type="scientific">Eumeta variegata</name>
    <name type="common">Bagworm moth</name>
    <name type="synonym">Eumeta japonica</name>
    <dbReference type="NCBI Taxonomy" id="151549"/>
    <lineage>
        <taxon>Eukaryota</taxon>
        <taxon>Metazoa</taxon>
        <taxon>Ecdysozoa</taxon>
        <taxon>Arthropoda</taxon>
        <taxon>Hexapoda</taxon>
        <taxon>Insecta</taxon>
        <taxon>Pterygota</taxon>
        <taxon>Neoptera</taxon>
        <taxon>Endopterygota</taxon>
        <taxon>Lepidoptera</taxon>
        <taxon>Glossata</taxon>
        <taxon>Ditrysia</taxon>
        <taxon>Tineoidea</taxon>
        <taxon>Psychidae</taxon>
        <taxon>Oiketicinae</taxon>
        <taxon>Eumeta</taxon>
    </lineage>
</organism>
<dbReference type="Proteomes" id="UP000299102">
    <property type="component" value="Unassembled WGS sequence"/>
</dbReference>
<keyword evidence="2" id="KW-1185">Reference proteome</keyword>
<dbReference type="AlphaFoldDB" id="A0A4C2A1K2"/>
<evidence type="ECO:0000313" key="1">
    <source>
        <dbReference type="EMBL" id="GBP93632.1"/>
    </source>
</evidence>
<accession>A0A4C2A1K2</accession>
<evidence type="ECO:0000313" key="2">
    <source>
        <dbReference type="Proteomes" id="UP000299102"/>
    </source>
</evidence>